<dbReference type="Proteomes" id="UP000614221">
    <property type="component" value="Unassembled WGS sequence"/>
</dbReference>
<organism evidence="2 3">
    <name type="scientific">Haloarcula sebkhae</name>
    <dbReference type="NCBI Taxonomy" id="932660"/>
    <lineage>
        <taxon>Archaea</taxon>
        <taxon>Methanobacteriati</taxon>
        <taxon>Methanobacteriota</taxon>
        <taxon>Stenosarchaea group</taxon>
        <taxon>Halobacteria</taxon>
        <taxon>Halobacteriales</taxon>
        <taxon>Haloarculaceae</taxon>
        <taxon>Haloarcula</taxon>
    </lineage>
</organism>
<dbReference type="OrthoDB" id="264986at2157"/>
<proteinExistence type="predicted"/>
<name>A0A830ENU4_9EURY</name>
<feature type="transmembrane region" description="Helical" evidence="1">
    <location>
        <begin position="167"/>
        <end position="190"/>
    </location>
</feature>
<reference evidence="2" key="1">
    <citation type="journal article" date="2014" name="Int. J. Syst. Evol. Microbiol.">
        <title>Complete genome sequence of Corynebacterium casei LMG S-19264T (=DSM 44701T), isolated from a smear-ripened cheese.</title>
        <authorList>
            <consortium name="US DOE Joint Genome Institute (JGI-PGF)"/>
            <person name="Walter F."/>
            <person name="Albersmeier A."/>
            <person name="Kalinowski J."/>
            <person name="Ruckert C."/>
        </authorList>
    </citation>
    <scope>NUCLEOTIDE SEQUENCE</scope>
    <source>
        <strain evidence="2">JCM 19018</strain>
    </source>
</reference>
<keyword evidence="1" id="KW-0812">Transmembrane</keyword>
<evidence type="ECO:0000256" key="1">
    <source>
        <dbReference type="SAM" id="Phobius"/>
    </source>
</evidence>
<evidence type="ECO:0000313" key="3">
    <source>
        <dbReference type="Proteomes" id="UP000614221"/>
    </source>
</evidence>
<feature type="transmembrane region" description="Helical" evidence="1">
    <location>
        <begin position="138"/>
        <end position="161"/>
    </location>
</feature>
<dbReference type="AlphaFoldDB" id="A0A830ENU4"/>
<feature type="transmembrane region" description="Helical" evidence="1">
    <location>
        <begin position="67"/>
        <end position="89"/>
    </location>
</feature>
<sequence length="196" mass="21090">MSRSGAEDDALTSARRMYDRQLKELDQIDDSALRVLRTDIIILGFVAAALTAGGPDAVSDLRLVTVVLGYFGCGGLVISAFVAVGTFVVTEYPNEVRTEELRAVPFLEDSEFKNSAVHSLRTAILDVRLEVIQNGRQLTFSLVTFLLGTVFLVAATLMAILINSYGFLQPIALFAVAALVIALGGSAGVLGKFFNW</sequence>
<gene>
    <name evidence="2" type="ORF">GCM10009067_33800</name>
</gene>
<reference evidence="2" key="2">
    <citation type="submission" date="2020-09" db="EMBL/GenBank/DDBJ databases">
        <authorList>
            <person name="Sun Q."/>
            <person name="Ohkuma M."/>
        </authorList>
    </citation>
    <scope>NUCLEOTIDE SEQUENCE</scope>
    <source>
        <strain evidence="2">JCM 19018</strain>
    </source>
</reference>
<evidence type="ECO:0000313" key="2">
    <source>
        <dbReference type="EMBL" id="GGK78689.1"/>
    </source>
</evidence>
<dbReference type="EMBL" id="BMPD01000007">
    <property type="protein sequence ID" value="GGK78689.1"/>
    <property type="molecule type" value="Genomic_DNA"/>
</dbReference>
<dbReference type="RefSeq" id="WP_049909291.1">
    <property type="nucleotide sequence ID" value="NZ_BMPD01000007.1"/>
</dbReference>
<comment type="caution">
    <text evidence="2">The sequence shown here is derived from an EMBL/GenBank/DDBJ whole genome shotgun (WGS) entry which is preliminary data.</text>
</comment>
<keyword evidence="1" id="KW-1133">Transmembrane helix</keyword>
<keyword evidence="1" id="KW-0472">Membrane</keyword>
<accession>A0A830ENU4</accession>
<protein>
    <submittedName>
        <fullName evidence="2">Uncharacterized protein</fullName>
    </submittedName>
</protein>
<feature type="transmembrane region" description="Helical" evidence="1">
    <location>
        <begin position="35"/>
        <end position="55"/>
    </location>
</feature>